<feature type="transmembrane region" description="Helical" evidence="8">
    <location>
        <begin position="39"/>
        <end position="58"/>
    </location>
</feature>
<evidence type="ECO:0000256" key="3">
    <source>
        <dbReference type="ARBA" id="ARBA00022679"/>
    </source>
</evidence>
<keyword evidence="4 8" id="KW-0812">Transmembrane</keyword>
<accession>A0A1R0H6I1</accession>
<keyword evidence="5" id="KW-0256">Endoplasmic reticulum</keyword>
<dbReference type="AlphaFoldDB" id="A0A1R0H6I1"/>
<feature type="transmembrane region" description="Helical" evidence="8">
    <location>
        <begin position="15"/>
        <end position="32"/>
    </location>
</feature>
<keyword evidence="7 8" id="KW-0472">Membrane</keyword>
<evidence type="ECO:0000256" key="7">
    <source>
        <dbReference type="ARBA" id="ARBA00023136"/>
    </source>
</evidence>
<evidence type="ECO:0000256" key="2">
    <source>
        <dbReference type="ARBA" id="ARBA00022676"/>
    </source>
</evidence>
<keyword evidence="3 9" id="KW-0808">Transferase</keyword>
<dbReference type="OrthoDB" id="10066429at2759"/>
<evidence type="ECO:0000256" key="1">
    <source>
        <dbReference type="ARBA" id="ARBA00004477"/>
    </source>
</evidence>
<dbReference type="STRING" id="133383.A0A1R0H6I1"/>
<evidence type="ECO:0000256" key="4">
    <source>
        <dbReference type="ARBA" id="ARBA00022692"/>
    </source>
</evidence>
<proteinExistence type="predicted"/>
<protein>
    <submittedName>
        <fullName evidence="9">GPI mannosyltransferase 4</fullName>
    </submittedName>
</protein>
<reference evidence="9 10" key="1">
    <citation type="journal article" date="2016" name="Mol. Biol. Evol.">
        <title>Genome-Wide Survey of Gut Fungi (Harpellales) Reveals the First Horizontally Transferred Ubiquitin Gene from a Mosquito Host.</title>
        <authorList>
            <person name="Wang Y."/>
            <person name="White M.M."/>
            <person name="Kvist S."/>
            <person name="Moncalvo J.M."/>
        </authorList>
    </citation>
    <scope>NUCLEOTIDE SEQUENCE [LARGE SCALE GENOMIC DNA]</scope>
    <source>
        <strain evidence="9 10">ALG-7-W6</strain>
    </source>
</reference>
<evidence type="ECO:0000313" key="9">
    <source>
        <dbReference type="EMBL" id="OLY84723.1"/>
    </source>
</evidence>
<dbReference type="GO" id="GO:0016757">
    <property type="term" value="F:glycosyltransferase activity"/>
    <property type="evidence" value="ECO:0007669"/>
    <property type="project" value="UniProtKB-KW"/>
</dbReference>
<dbReference type="Proteomes" id="UP000187455">
    <property type="component" value="Unassembled WGS sequence"/>
</dbReference>
<gene>
    <name evidence="9" type="ORF">AYI68_g1106</name>
</gene>
<dbReference type="Pfam" id="PF03901">
    <property type="entry name" value="Glyco_transf_22"/>
    <property type="match status" value="1"/>
</dbReference>
<evidence type="ECO:0000256" key="5">
    <source>
        <dbReference type="ARBA" id="ARBA00022824"/>
    </source>
</evidence>
<organism evidence="9 10">
    <name type="scientific">Smittium mucronatum</name>
    <dbReference type="NCBI Taxonomy" id="133383"/>
    <lineage>
        <taxon>Eukaryota</taxon>
        <taxon>Fungi</taxon>
        <taxon>Fungi incertae sedis</taxon>
        <taxon>Zoopagomycota</taxon>
        <taxon>Kickxellomycotina</taxon>
        <taxon>Harpellomycetes</taxon>
        <taxon>Harpellales</taxon>
        <taxon>Legeriomycetaceae</taxon>
        <taxon>Smittium</taxon>
    </lineage>
</organism>
<evidence type="ECO:0000313" key="10">
    <source>
        <dbReference type="Proteomes" id="UP000187455"/>
    </source>
</evidence>
<sequence>MFGLLLLSTVPHQELRFLLPMLSGFIFFLATTKIEISRILMISIFVYNIALAFIFGYYHESGVIPAIWKINSQQQSVLDAIKDSKFKLSGSENNSLSFSPNFPINTSENSPDFAEYKLNTVVWFVYTLMPPLHMADNYQKNVSSLVIKETSGMKKPDIINVFKKCTLTSSLDATKFSEIPIVYQKIGNKTFERTLAVIPGIYDPRIFTPNGENCGRGVNGCNDYGDGQSTCDGCKPPAGQNHACYQFELLTSVHNHIEFDSIGVYFATMFSSLDLNIYQLTYKNVE</sequence>
<name>A0A1R0H6I1_9FUNG</name>
<keyword evidence="2 9" id="KW-0328">Glycosyltransferase</keyword>
<dbReference type="InterPro" id="IPR005599">
    <property type="entry name" value="GPI_mannosylTrfase"/>
</dbReference>
<dbReference type="GO" id="GO:0005789">
    <property type="term" value="C:endoplasmic reticulum membrane"/>
    <property type="evidence" value="ECO:0007669"/>
    <property type="project" value="UniProtKB-SubCell"/>
</dbReference>
<evidence type="ECO:0000256" key="8">
    <source>
        <dbReference type="SAM" id="Phobius"/>
    </source>
</evidence>
<keyword evidence="10" id="KW-1185">Reference proteome</keyword>
<comment type="subcellular location">
    <subcellularLocation>
        <location evidence="1">Endoplasmic reticulum membrane</location>
        <topology evidence="1">Multi-pass membrane protein</topology>
    </subcellularLocation>
</comment>
<evidence type="ECO:0000256" key="6">
    <source>
        <dbReference type="ARBA" id="ARBA00022989"/>
    </source>
</evidence>
<keyword evidence="6 8" id="KW-1133">Transmembrane helix</keyword>
<dbReference type="EMBL" id="LSSL01000383">
    <property type="protein sequence ID" value="OLY84723.1"/>
    <property type="molecule type" value="Genomic_DNA"/>
</dbReference>
<comment type="caution">
    <text evidence="9">The sequence shown here is derived from an EMBL/GenBank/DDBJ whole genome shotgun (WGS) entry which is preliminary data.</text>
</comment>